<name>A0AAW1S691_9CHLO</name>
<reference evidence="3 4" key="1">
    <citation type="journal article" date="2024" name="Nat. Commun.">
        <title>Phylogenomics reveals the evolutionary origins of lichenization in chlorophyte algae.</title>
        <authorList>
            <person name="Puginier C."/>
            <person name="Libourel C."/>
            <person name="Otte J."/>
            <person name="Skaloud P."/>
            <person name="Haon M."/>
            <person name="Grisel S."/>
            <person name="Petersen M."/>
            <person name="Berrin J.G."/>
            <person name="Delaux P.M."/>
            <person name="Dal Grande F."/>
            <person name="Keller J."/>
        </authorList>
    </citation>
    <scope>NUCLEOTIDE SEQUENCE [LARGE SCALE GENOMIC DNA]</scope>
    <source>
        <strain evidence="3 4">SAG 2145</strain>
    </source>
</reference>
<comment type="pathway">
    <text evidence="1">Protein modification; protein ubiquitination.</text>
</comment>
<dbReference type="InterPro" id="IPR003131">
    <property type="entry name" value="T1-type_BTB"/>
</dbReference>
<dbReference type="AlphaFoldDB" id="A0AAW1S691"/>
<evidence type="ECO:0000313" key="4">
    <source>
        <dbReference type="Proteomes" id="UP001438707"/>
    </source>
</evidence>
<dbReference type="Pfam" id="PF02214">
    <property type="entry name" value="BTB_2"/>
    <property type="match status" value="1"/>
</dbReference>
<dbReference type="EMBL" id="JALJOS010000003">
    <property type="protein sequence ID" value="KAK9841213.1"/>
    <property type="molecule type" value="Genomic_DNA"/>
</dbReference>
<protein>
    <recommendedName>
        <fullName evidence="2">BTB domain-containing protein</fullName>
    </recommendedName>
</protein>
<keyword evidence="4" id="KW-1185">Reference proteome</keyword>
<evidence type="ECO:0000259" key="2">
    <source>
        <dbReference type="SMART" id="SM00225"/>
    </source>
</evidence>
<gene>
    <name evidence="3" type="ORF">WJX74_001964</name>
</gene>
<dbReference type="InterPro" id="IPR000210">
    <property type="entry name" value="BTB/POZ_dom"/>
</dbReference>
<proteinExistence type="predicted"/>
<dbReference type="CDD" id="cd18316">
    <property type="entry name" value="BTB_POZ_KCTD-like"/>
    <property type="match status" value="1"/>
</dbReference>
<comment type="caution">
    <text evidence="3">The sequence shown here is derived from an EMBL/GenBank/DDBJ whole genome shotgun (WGS) entry which is preliminary data.</text>
</comment>
<dbReference type="Proteomes" id="UP001438707">
    <property type="component" value="Unassembled WGS sequence"/>
</dbReference>
<dbReference type="SUPFAM" id="SSF54695">
    <property type="entry name" value="POZ domain"/>
    <property type="match status" value="1"/>
</dbReference>
<dbReference type="InterPro" id="IPR011333">
    <property type="entry name" value="SKP1/BTB/POZ_sf"/>
</dbReference>
<evidence type="ECO:0000256" key="1">
    <source>
        <dbReference type="ARBA" id="ARBA00004906"/>
    </source>
</evidence>
<evidence type="ECO:0000313" key="3">
    <source>
        <dbReference type="EMBL" id="KAK9841213.1"/>
    </source>
</evidence>
<dbReference type="PANTHER" id="PTHR11145">
    <property type="entry name" value="BTB/POZ DOMAIN-CONTAINING ADAPTER FOR CUL3-MEDIATED RHOA DEGRADATION PROTEIN FAMILY MEMBER"/>
    <property type="match status" value="1"/>
</dbReference>
<dbReference type="Gene3D" id="3.30.710.10">
    <property type="entry name" value="Potassium Channel Kv1.1, Chain A"/>
    <property type="match status" value="1"/>
</dbReference>
<dbReference type="SMART" id="SM00225">
    <property type="entry name" value="BTB"/>
    <property type="match status" value="1"/>
</dbReference>
<feature type="domain" description="BTB" evidence="2">
    <location>
        <begin position="7"/>
        <end position="108"/>
    </location>
</feature>
<dbReference type="GO" id="GO:0051260">
    <property type="term" value="P:protein homooligomerization"/>
    <property type="evidence" value="ECO:0007669"/>
    <property type="project" value="InterPro"/>
</dbReference>
<dbReference type="PANTHER" id="PTHR11145:SF8">
    <property type="entry name" value="RE57120P"/>
    <property type="match status" value="1"/>
</dbReference>
<accession>A0AAW1S691</accession>
<organism evidence="3 4">
    <name type="scientific">Apatococcus lobatus</name>
    <dbReference type="NCBI Taxonomy" id="904363"/>
    <lineage>
        <taxon>Eukaryota</taxon>
        <taxon>Viridiplantae</taxon>
        <taxon>Chlorophyta</taxon>
        <taxon>core chlorophytes</taxon>
        <taxon>Trebouxiophyceae</taxon>
        <taxon>Chlorellales</taxon>
        <taxon>Chlorellaceae</taxon>
        <taxon>Apatococcus</taxon>
    </lineage>
</organism>
<dbReference type="InterPro" id="IPR045068">
    <property type="entry name" value="BACURD1-3"/>
</dbReference>
<sequence length="292" mass="32789">MAADADKIISLNVGGVKFATSLETLTRDPESMLARMFQGDIGKRKDDKGRIFIDRDSKHFGLILNYLRDGTCVLPQDAQQLKEILQEAEFYVLDDIKNLIAATGVVGTSNQHNSAQQLRKMISDNLMEDALLRDTVDLVLACAYGWGPGNSLQQVPSRAALVVVSLHENACSPLSSPRHPPVRDETLYVYFQQLIQFKGPVHQESFSRKHETDLIHEDGMSYNPRTYGCRDSQRFHIKTQQVYQKHCIDDLAAYPKKLRNCALHTLANPNALQWALEMCGFKEANIAVSLVT</sequence>